<dbReference type="EMBL" id="JBIAQY010000010">
    <property type="protein sequence ID" value="MFF3571487.1"/>
    <property type="molecule type" value="Genomic_DNA"/>
</dbReference>
<protein>
    <recommendedName>
        <fullName evidence="4">Small secreted domain</fullName>
    </recommendedName>
</protein>
<evidence type="ECO:0000313" key="2">
    <source>
        <dbReference type="EMBL" id="MFF3571487.1"/>
    </source>
</evidence>
<evidence type="ECO:0000313" key="3">
    <source>
        <dbReference type="Proteomes" id="UP001601992"/>
    </source>
</evidence>
<feature type="chain" id="PRO_5045694913" description="Small secreted domain" evidence="1">
    <location>
        <begin position="24"/>
        <end position="73"/>
    </location>
</feature>
<sequence>MKRVFVGAAVTLALVAGGSTVAAATASAQTVPAPIASTGSANGAGTTGILQTLLAGKVGCLLGGLFGTTLPNC</sequence>
<evidence type="ECO:0008006" key="4">
    <source>
        <dbReference type="Google" id="ProtNLM"/>
    </source>
</evidence>
<reference evidence="2 3" key="1">
    <citation type="submission" date="2024-10" db="EMBL/GenBank/DDBJ databases">
        <title>The Natural Products Discovery Center: Release of the First 8490 Sequenced Strains for Exploring Actinobacteria Biosynthetic Diversity.</title>
        <authorList>
            <person name="Kalkreuter E."/>
            <person name="Kautsar S.A."/>
            <person name="Yang D."/>
            <person name="Bader C.D."/>
            <person name="Teijaro C.N."/>
            <person name="Fluegel L."/>
            <person name="Davis C.M."/>
            <person name="Simpson J.R."/>
            <person name="Lauterbach L."/>
            <person name="Steele A.D."/>
            <person name="Gui C."/>
            <person name="Meng S."/>
            <person name="Li G."/>
            <person name="Viehrig K."/>
            <person name="Ye F."/>
            <person name="Su P."/>
            <person name="Kiefer A.F."/>
            <person name="Nichols A."/>
            <person name="Cepeda A.J."/>
            <person name="Yan W."/>
            <person name="Fan B."/>
            <person name="Jiang Y."/>
            <person name="Adhikari A."/>
            <person name="Zheng C.-J."/>
            <person name="Schuster L."/>
            <person name="Cowan T.M."/>
            <person name="Smanski M.J."/>
            <person name="Chevrette M.G."/>
            <person name="De Carvalho L.P.S."/>
            <person name="Shen B."/>
        </authorList>
    </citation>
    <scope>NUCLEOTIDE SEQUENCE [LARGE SCALE GENOMIC DNA]</scope>
    <source>
        <strain evidence="2 3">NPDC002593</strain>
    </source>
</reference>
<name>A0ABW6S5A7_9NOCA</name>
<feature type="signal peptide" evidence="1">
    <location>
        <begin position="1"/>
        <end position="23"/>
    </location>
</feature>
<accession>A0ABW6S5A7</accession>
<dbReference type="Proteomes" id="UP001601992">
    <property type="component" value="Unassembled WGS sequence"/>
</dbReference>
<organism evidence="2 3">
    <name type="scientific">Nocardia jiangxiensis</name>
    <dbReference type="NCBI Taxonomy" id="282685"/>
    <lineage>
        <taxon>Bacteria</taxon>
        <taxon>Bacillati</taxon>
        <taxon>Actinomycetota</taxon>
        <taxon>Actinomycetes</taxon>
        <taxon>Mycobacteriales</taxon>
        <taxon>Nocardiaceae</taxon>
        <taxon>Nocardia</taxon>
    </lineage>
</organism>
<gene>
    <name evidence="2" type="ORF">ACFYXQ_27280</name>
</gene>
<proteinExistence type="predicted"/>
<evidence type="ECO:0000256" key="1">
    <source>
        <dbReference type="SAM" id="SignalP"/>
    </source>
</evidence>
<keyword evidence="3" id="KW-1185">Reference proteome</keyword>
<dbReference type="RefSeq" id="WP_040826447.1">
    <property type="nucleotide sequence ID" value="NZ_JBIAQY010000010.1"/>
</dbReference>
<keyword evidence="1" id="KW-0732">Signal</keyword>
<comment type="caution">
    <text evidence="2">The sequence shown here is derived from an EMBL/GenBank/DDBJ whole genome shotgun (WGS) entry which is preliminary data.</text>
</comment>